<evidence type="ECO:0000313" key="10">
    <source>
        <dbReference type="Proteomes" id="UP000030170"/>
    </source>
</evidence>
<organism evidence="9 10">
    <name type="scientific">Neosynechococcus sphagnicola sy1</name>
    <dbReference type="NCBI Taxonomy" id="1497020"/>
    <lineage>
        <taxon>Bacteria</taxon>
        <taxon>Bacillati</taxon>
        <taxon>Cyanobacteriota</taxon>
        <taxon>Cyanophyceae</taxon>
        <taxon>Neosynechococcales</taxon>
        <taxon>Neosynechococcaceae</taxon>
        <taxon>Neosynechococcus</taxon>
    </lineage>
</organism>
<evidence type="ECO:0000256" key="3">
    <source>
        <dbReference type="ARBA" id="ARBA00022801"/>
    </source>
</evidence>
<dbReference type="PANTHER" id="PTHR43788:SF8">
    <property type="entry name" value="DNA-BINDING PROTEIN SMUBP-2"/>
    <property type="match status" value="1"/>
</dbReference>
<name>A0A098TQS6_9CYAN</name>
<dbReference type="CDD" id="cd18808">
    <property type="entry name" value="SF1_C_Upf1"/>
    <property type="match status" value="1"/>
</dbReference>
<accession>A0A098TQS6</accession>
<dbReference type="InterPro" id="IPR041679">
    <property type="entry name" value="DNA2/NAM7-like_C"/>
</dbReference>
<protein>
    <recommendedName>
        <fullName evidence="11">DNA helicase</fullName>
    </recommendedName>
</protein>
<evidence type="ECO:0000259" key="8">
    <source>
        <dbReference type="Pfam" id="PF13087"/>
    </source>
</evidence>
<evidence type="ECO:0000256" key="2">
    <source>
        <dbReference type="ARBA" id="ARBA00022741"/>
    </source>
</evidence>
<evidence type="ECO:0000256" key="5">
    <source>
        <dbReference type="ARBA" id="ARBA00022840"/>
    </source>
</evidence>
<dbReference type="InterPro" id="IPR047187">
    <property type="entry name" value="SF1_C_Upf1"/>
</dbReference>
<keyword evidence="5" id="KW-0067">ATP-binding</keyword>
<feature type="domain" description="DNA2/NAM7 helicase helicase" evidence="7">
    <location>
        <begin position="174"/>
        <end position="401"/>
    </location>
</feature>
<keyword evidence="4" id="KW-0347">Helicase</keyword>
<feature type="coiled-coil region" evidence="6">
    <location>
        <begin position="309"/>
        <end position="336"/>
    </location>
</feature>
<evidence type="ECO:0000256" key="4">
    <source>
        <dbReference type="ARBA" id="ARBA00022806"/>
    </source>
</evidence>
<keyword evidence="10" id="KW-1185">Reference proteome</keyword>
<dbReference type="GO" id="GO:0005524">
    <property type="term" value="F:ATP binding"/>
    <property type="evidence" value="ECO:0007669"/>
    <property type="project" value="UniProtKB-KW"/>
</dbReference>
<keyword evidence="6" id="KW-0175">Coiled coil</keyword>
<dbReference type="GO" id="GO:0016787">
    <property type="term" value="F:hydrolase activity"/>
    <property type="evidence" value="ECO:0007669"/>
    <property type="project" value="UniProtKB-KW"/>
</dbReference>
<keyword evidence="2" id="KW-0547">Nucleotide-binding</keyword>
<keyword evidence="3" id="KW-0378">Hydrolase</keyword>
<dbReference type="Pfam" id="PF13087">
    <property type="entry name" value="AAA_12"/>
    <property type="match status" value="1"/>
</dbReference>
<comment type="similarity">
    <text evidence="1">Belongs to the DNA2/NAM7 helicase family.</text>
</comment>
<dbReference type="Pfam" id="PF13086">
    <property type="entry name" value="AAA_11"/>
    <property type="match status" value="1"/>
</dbReference>
<evidence type="ECO:0008006" key="11">
    <source>
        <dbReference type="Google" id="ProtNLM"/>
    </source>
</evidence>
<feature type="domain" description="DNA2/NAM7 helicase-like C-terminal" evidence="8">
    <location>
        <begin position="426"/>
        <end position="612"/>
    </location>
</feature>
<dbReference type="GO" id="GO:0043139">
    <property type="term" value="F:5'-3' DNA helicase activity"/>
    <property type="evidence" value="ECO:0007669"/>
    <property type="project" value="TreeGrafter"/>
</dbReference>
<comment type="caution">
    <text evidence="9">The sequence shown here is derived from an EMBL/GenBank/DDBJ whole genome shotgun (WGS) entry which is preliminary data.</text>
</comment>
<gene>
    <name evidence="9" type="ORF">DO97_01325</name>
</gene>
<dbReference type="OrthoDB" id="9757917at2"/>
<evidence type="ECO:0000256" key="1">
    <source>
        <dbReference type="ARBA" id="ARBA00007913"/>
    </source>
</evidence>
<dbReference type="Gene3D" id="3.40.50.300">
    <property type="entry name" value="P-loop containing nucleotide triphosphate hydrolases"/>
    <property type="match status" value="2"/>
</dbReference>
<evidence type="ECO:0000313" key="9">
    <source>
        <dbReference type="EMBL" id="KGF73188.1"/>
    </source>
</evidence>
<dbReference type="InterPro" id="IPR050534">
    <property type="entry name" value="Coronavir_polyprotein_1ab"/>
</dbReference>
<sequence length="891" mass="99502">MNSVHSSPNPSPFTQYQKQFRQALGDEIKSLRKLGGQTTTITDGRHLGKRSGKHLYSFTTDTEIRFPDDTPVDLVHQRQRYPGILLSIEGFDLLIAIERNIGEQVPSVKMATEPWFLLQELQKRLDTATASQTANRQLALNLLRDSATSHPTNNSHFDDFRARIETQIQQSLNYNPYQAEAITHVLQHPVSFIWGPPGTGKTSTLGLTVASLVHAGESVLVLAHSNTAVDTAMKSLAKYLCKSSYYNEGFILRFGIATPGTYDDYPLINVRGIAKRQNAPLIEKIEWLERERKRLTQQSRASGLTTQQKSTLQERIAKIREELQPLKQQLRQKESELVRKAMVVGCTLSKAAIAQEIYERQFDAVIIDEASMAYIPHCVYAATLAKRRIAIFGDFRQLGPISQADTDNAQTWLQRDIFDKAGIIDRVNRNQQDDRMVLLQTQYRMHPSISAIPNRLFYNNQLQDGEGVQARTQPIVDAQPNPGQSLIFYDLSRTSAFCFSDQESHSRFNLISALIAADIAYKSKQAGTESIGIITPYKAQSRLIHRILRETHLEAVKASTVHRFQGSEQHLIVFDAVDSTPQRKVGVLLQGTMQSTASRLANVAVSRAQGKFVGLFNDAYVRQQLDSFHIFRKFSDRLRSSSQVLPLTFNDTANSTVWQFSLPGITVYPNPGEARQALQSDLAAAQHAVAMDWTTQLKSAQHFSLASLRPGTNVIARGSDIASSVTSLPNTRIWRSDSFSNMGIVGVDQQILWVYTNPSGQSPVFRIALPNTVNLLYTFLQLLPADSGGSVAQRLQNNQAPFGSCEMCTQPLWPQPAQNTNSRPRISCVTHLQQGRNMNRQDATQYAQFMGRTCEACGAALQGLQNGATGQIFLACSRSNCNWMTNLNQII</sequence>
<evidence type="ECO:0000259" key="7">
    <source>
        <dbReference type="Pfam" id="PF13086"/>
    </source>
</evidence>
<evidence type="ECO:0000256" key="6">
    <source>
        <dbReference type="SAM" id="Coils"/>
    </source>
</evidence>
<reference evidence="9 10" key="1">
    <citation type="journal article" date="2014" name="Mol. Ecol.">
        <title>Evolution of Synechococcus.</title>
        <authorList>
            <person name="Dvorak P."/>
            <person name="Casamatta D."/>
            <person name="Hasler P."/>
            <person name="Poulickova A."/>
            <person name="Ondrej V."/>
            <person name="Sanges R."/>
        </authorList>
    </citation>
    <scope>NUCLEOTIDE SEQUENCE [LARGE SCALE GENOMIC DNA]</scope>
    <source>
        <strain evidence="9 10">CAUP A 1101</strain>
    </source>
</reference>
<dbReference type="PANTHER" id="PTHR43788">
    <property type="entry name" value="DNA2/NAM7 HELICASE FAMILY MEMBER"/>
    <property type="match status" value="1"/>
</dbReference>
<dbReference type="InterPro" id="IPR041677">
    <property type="entry name" value="DNA2/NAM7_AAA_11"/>
</dbReference>
<dbReference type="STRING" id="1497020.DO97_01325"/>
<dbReference type="InterPro" id="IPR027417">
    <property type="entry name" value="P-loop_NTPase"/>
</dbReference>
<dbReference type="SUPFAM" id="SSF52540">
    <property type="entry name" value="P-loop containing nucleoside triphosphate hydrolases"/>
    <property type="match status" value="1"/>
</dbReference>
<dbReference type="EMBL" id="JJML01000014">
    <property type="protein sequence ID" value="KGF73188.1"/>
    <property type="molecule type" value="Genomic_DNA"/>
</dbReference>
<dbReference type="AlphaFoldDB" id="A0A098TQS6"/>
<dbReference type="Proteomes" id="UP000030170">
    <property type="component" value="Unassembled WGS sequence"/>
</dbReference>
<dbReference type="RefSeq" id="WP_036531838.1">
    <property type="nucleotide sequence ID" value="NZ_JJML01000014.1"/>
</dbReference>
<proteinExistence type="inferred from homology"/>